<evidence type="ECO:0000259" key="18">
    <source>
        <dbReference type="PROSITE" id="PS50999"/>
    </source>
</evidence>
<evidence type="ECO:0000256" key="10">
    <source>
        <dbReference type="ARBA" id="ARBA00022989"/>
    </source>
</evidence>
<keyword evidence="12 15" id="KW-0472">Membrane</keyword>
<keyword evidence="9 15" id="KW-0249">Electron transport</keyword>
<dbReference type="InterPro" id="IPR034227">
    <property type="entry name" value="CuRO_UO_II"/>
</dbReference>
<dbReference type="AlphaFoldDB" id="A0A848NXQ2"/>
<name>A0A848NXQ2_9RALS</name>
<keyword evidence="14" id="KW-0449">Lipoprotein</keyword>
<dbReference type="RefSeq" id="WP_104655755.1">
    <property type="nucleotide sequence ID" value="NZ_JABBZM010000005.1"/>
</dbReference>
<keyword evidence="6 15" id="KW-0679">Respiratory chain</keyword>
<accession>A0A848NXQ2</accession>
<dbReference type="PANTHER" id="PTHR22888">
    <property type="entry name" value="CYTOCHROME C OXIDASE, SUBUNIT II"/>
    <property type="match status" value="1"/>
</dbReference>
<keyword evidence="7 16" id="KW-0812">Transmembrane</keyword>
<evidence type="ECO:0000256" key="3">
    <source>
        <dbReference type="ARBA" id="ARBA00007866"/>
    </source>
</evidence>
<dbReference type="InterPro" id="IPR006333">
    <property type="entry name" value="Cyt_o_ubiquinol_oxidase_su2"/>
</dbReference>
<dbReference type="EMBL" id="JABBZM010000005">
    <property type="protein sequence ID" value="NMV37865.1"/>
    <property type="molecule type" value="Genomic_DNA"/>
</dbReference>
<evidence type="ECO:0000256" key="9">
    <source>
        <dbReference type="ARBA" id="ARBA00022982"/>
    </source>
</evidence>
<comment type="similarity">
    <text evidence="3 15">Belongs to the cytochrome c oxidase subunit 2 family.</text>
</comment>
<dbReference type="PIRSF" id="PIRSF000292">
    <property type="entry name" value="Ubi_od_II"/>
    <property type="match status" value="1"/>
</dbReference>
<reference evidence="19 20" key="1">
    <citation type="submission" date="2020-04" db="EMBL/GenBank/DDBJ databases">
        <title>Ralstonia insidiosa genome sequencing and assembly.</title>
        <authorList>
            <person name="Martins R.C.R."/>
            <person name="Perdigao-Neto L.V."/>
            <person name="Levin A.S.S."/>
            <person name="Costa S.F."/>
        </authorList>
    </citation>
    <scope>NUCLEOTIDE SEQUENCE [LARGE SCALE GENOMIC DNA]</scope>
    <source>
        <strain evidence="19 20">5047</strain>
    </source>
</reference>
<dbReference type="InterPro" id="IPR008972">
    <property type="entry name" value="Cupredoxin"/>
</dbReference>
<feature type="domain" description="Cytochrome oxidase subunit II copper A binding" evidence="17">
    <location>
        <begin position="144"/>
        <end position="256"/>
    </location>
</feature>
<gene>
    <name evidence="19" type="primary">cyoA</name>
    <name evidence="19" type="ORF">HGR00_08075</name>
</gene>
<dbReference type="GO" id="GO:0005507">
    <property type="term" value="F:copper ion binding"/>
    <property type="evidence" value="ECO:0007669"/>
    <property type="project" value="InterPro"/>
</dbReference>
<dbReference type="GO" id="GO:0004129">
    <property type="term" value="F:cytochrome-c oxidase activity"/>
    <property type="evidence" value="ECO:0007669"/>
    <property type="project" value="UniProtKB-UniRule"/>
</dbReference>
<dbReference type="Proteomes" id="UP000575469">
    <property type="component" value="Unassembled WGS sequence"/>
</dbReference>
<proteinExistence type="inferred from homology"/>
<sequence length="331" mass="36147">MHNSIAWRTGEPPSPARPPRQALISPRRFGALALGILASTLMSGCTLELLSPKGSVGEQEKTLILVSLGVMLLVVIPVIVLTLWFAWRYRESNTRATYAPKWSHSTAIEVVVWGIPCLIVASLGVLIWDTTHKLDPYQPLAAQVEPVEVDVIALNWKWLFIYPQYGVASLNELAIPTGTPINFRLTSESMMNAFFVPQLGSMVYTMAGMQTRLHLIADHPGTYLGQSAAYSGAGFSDMHFKTLATSRAEFDAWVSRAKASGKVLDRNAYRTLEQPSSKDPVTLYGAVAPRLFDGVVDKYMLANGQVCRADGSEALLAARPAVPASVSRTEQ</sequence>
<dbReference type="GO" id="GO:0042597">
    <property type="term" value="C:periplasmic space"/>
    <property type="evidence" value="ECO:0007669"/>
    <property type="project" value="UniProtKB-SubCell"/>
</dbReference>
<dbReference type="Gene3D" id="1.10.287.90">
    <property type="match status" value="1"/>
</dbReference>
<keyword evidence="13" id="KW-0564">Palmitate</keyword>
<evidence type="ECO:0000256" key="1">
    <source>
        <dbReference type="ARBA" id="ARBA00004418"/>
    </source>
</evidence>
<evidence type="ECO:0000256" key="12">
    <source>
        <dbReference type="ARBA" id="ARBA00023136"/>
    </source>
</evidence>
<evidence type="ECO:0000256" key="2">
    <source>
        <dbReference type="ARBA" id="ARBA00004651"/>
    </source>
</evidence>
<feature type="transmembrane region" description="Helical" evidence="16">
    <location>
        <begin position="62"/>
        <end position="87"/>
    </location>
</feature>
<evidence type="ECO:0000256" key="15">
    <source>
        <dbReference type="PIRNR" id="PIRNR000292"/>
    </source>
</evidence>
<evidence type="ECO:0000256" key="16">
    <source>
        <dbReference type="SAM" id="Phobius"/>
    </source>
</evidence>
<comment type="subcellular location">
    <subcellularLocation>
        <location evidence="2">Cell membrane</location>
        <topology evidence="2">Multi-pass membrane protein</topology>
    </subcellularLocation>
    <subcellularLocation>
        <location evidence="1">Periplasm</location>
    </subcellularLocation>
</comment>
<evidence type="ECO:0000256" key="4">
    <source>
        <dbReference type="ARBA" id="ARBA00022448"/>
    </source>
</evidence>
<dbReference type="GO" id="GO:0005886">
    <property type="term" value="C:plasma membrane"/>
    <property type="evidence" value="ECO:0007669"/>
    <property type="project" value="UniProtKB-SubCell"/>
</dbReference>
<dbReference type="Pfam" id="PF00116">
    <property type="entry name" value="COX2"/>
    <property type="match status" value="1"/>
</dbReference>
<organism evidence="19 20">
    <name type="scientific">Ralstonia insidiosa</name>
    <dbReference type="NCBI Taxonomy" id="190721"/>
    <lineage>
        <taxon>Bacteria</taxon>
        <taxon>Pseudomonadati</taxon>
        <taxon>Pseudomonadota</taxon>
        <taxon>Betaproteobacteria</taxon>
        <taxon>Burkholderiales</taxon>
        <taxon>Burkholderiaceae</taxon>
        <taxon>Ralstonia</taxon>
    </lineage>
</organism>
<evidence type="ECO:0000259" key="17">
    <source>
        <dbReference type="PROSITE" id="PS50857"/>
    </source>
</evidence>
<feature type="domain" description="Cytochrome oxidase subunit II transmembrane region profile" evidence="18">
    <location>
        <begin position="41"/>
        <end position="138"/>
    </location>
</feature>
<evidence type="ECO:0000256" key="8">
    <source>
        <dbReference type="ARBA" id="ARBA00022729"/>
    </source>
</evidence>
<dbReference type="GO" id="GO:0042773">
    <property type="term" value="P:ATP synthesis coupled electron transport"/>
    <property type="evidence" value="ECO:0007669"/>
    <property type="project" value="TreeGrafter"/>
</dbReference>
<dbReference type="GO" id="GO:0009486">
    <property type="term" value="F:cytochrome bo3 ubiquinol oxidase activity"/>
    <property type="evidence" value="ECO:0007669"/>
    <property type="project" value="InterPro"/>
</dbReference>
<keyword evidence="5 15" id="KW-1003">Cell membrane</keyword>
<dbReference type="SUPFAM" id="SSF49503">
    <property type="entry name" value="Cupredoxins"/>
    <property type="match status" value="1"/>
</dbReference>
<evidence type="ECO:0000313" key="19">
    <source>
        <dbReference type="EMBL" id="NMV37865.1"/>
    </source>
</evidence>
<evidence type="ECO:0000256" key="6">
    <source>
        <dbReference type="ARBA" id="ARBA00022660"/>
    </source>
</evidence>
<evidence type="ECO:0000256" key="11">
    <source>
        <dbReference type="ARBA" id="ARBA00023002"/>
    </source>
</evidence>
<feature type="transmembrane region" description="Helical" evidence="16">
    <location>
        <begin position="107"/>
        <end position="128"/>
    </location>
</feature>
<evidence type="ECO:0000256" key="5">
    <source>
        <dbReference type="ARBA" id="ARBA00022475"/>
    </source>
</evidence>
<dbReference type="InterPro" id="IPR036257">
    <property type="entry name" value="Cyt_c_oxidase_su2_TM_sf"/>
</dbReference>
<keyword evidence="8" id="KW-0732">Signal</keyword>
<dbReference type="PANTHER" id="PTHR22888:SF18">
    <property type="entry name" value="CYTOCHROME BO(3) UBIQUINOL OXIDASE SUBUNIT 2"/>
    <property type="match status" value="1"/>
</dbReference>
<evidence type="ECO:0000313" key="20">
    <source>
        <dbReference type="Proteomes" id="UP000575469"/>
    </source>
</evidence>
<keyword evidence="11 15" id="KW-0560">Oxidoreductase</keyword>
<dbReference type="GO" id="GO:0016682">
    <property type="term" value="F:oxidoreductase activity, acting on diphenols and related substances as donors, oxygen as acceptor"/>
    <property type="evidence" value="ECO:0007669"/>
    <property type="project" value="InterPro"/>
</dbReference>
<evidence type="ECO:0000256" key="7">
    <source>
        <dbReference type="ARBA" id="ARBA00022692"/>
    </source>
</evidence>
<keyword evidence="4 15" id="KW-0813">Transport</keyword>
<dbReference type="InterPro" id="IPR002429">
    <property type="entry name" value="CcO_II-like_C"/>
</dbReference>
<dbReference type="PROSITE" id="PS50999">
    <property type="entry name" value="COX2_TM"/>
    <property type="match status" value="1"/>
</dbReference>
<evidence type="ECO:0000256" key="14">
    <source>
        <dbReference type="ARBA" id="ARBA00023288"/>
    </source>
</evidence>
<protein>
    <recommendedName>
        <fullName evidence="15">Ubiquinol oxidase subunit 2</fullName>
    </recommendedName>
</protein>
<dbReference type="InterPro" id="IPR045187">
    <property type="entry name" value="CcO_II"/>
</dbReference>
<feature type="transmembrane region" description="Helical" evidence="16">
    <location>
        <begin position="29"/>
        <end position="50"/>
    </location>
</feature>
<evidence type="ECO:0000256" key="13">
    <source>
        <dbReference type="ARBA" id="ARBA00023139"/>
    </source>
</evidence>
<dbReference type="Gene3D" id="2.60.40.420">
    <property type="entry name" value="Cupredoxins - blue copper proteins"/>
    <property type="match status" value="1"/>
</dbReference>
<comment type="caution">
    <text evidence="19">The sequence shown here is derived from an EMBL/GenBank/DDBJ whole genome shotgun (WGS) entry which is preliminary data.</text>
</comment>
<dbReference type="Pfam" id="PF06481">
    <property type="entry name" value="COX_ARM"/>
    <property type="match status" value="1"/>
</dbReference>
<dbReference type="InterPro" id="IPR010514">
    <property type="entry name" value="COX_ARM"/>
</dbReference>
<dbReference type="CDD" id="cd04212">
    <property type="entry name" value="CuRO_UO_II"/>
    <property type="match status" value="1"/>
</dbReference>
<dbReference type="SUPFAM" id="SSF81464">
    <property type="entry name" value="Cytochrome c oxidase subunit II-like, transmembrane region"/>
    <property type="match status" value="1"/>
</dbReference>
<dbReference type="InterPro" id="IPR011759">
    <property type="entry name" value="Cyt_c_oxidase_su2_TM_dom"/>
</dbReference>
<dbReference type="PROSITE" id="PS50857">
    <property type="entry name" value="COX2_CUA"/>
    <property type="match status" value="1"/>
</dbReference>
<keyword evidence="10 16" id="KW-1133">Transmembrane helix</keyword>
<dbReference type="NCBIfam" id="TIGR01433">
    <property type="entry name" value="CyoA"/>
    <property type="match status" value="1"/>
</dbReference>